<dbReference type="AlphaFoldDB" id="A0A8J6PZL5"/>
<dbReference type="InterPro" id="IPR007110">
    <property type="entry name" value="Ig-like_dom"/>
</dbReference>
<sequence length="191" mass="21245">MRRVVFIVFILAALAFTNKDTAVKNTSVVVSPKSTLVVKGTTNVHSFSCVFDSKRLKNPVSVTYFTNGEKFKFKETALVLDSGCFDCGGKGINRDFQKILKSETYPQIKLILKETSSLEDKTNVQTLVDVEIAGIRKEYKIPVTVNSNGSTLIKGGLKVCLSDYNLEQPKKMFGLITVDDEIFIDFNLVVE</sequence>
<dbReference type="InterPro" id="IPR036761">
    <property type="entry name" value="TTHA0802/YceI-like_sf"/>
</dbReference>
<feature type="domain" description="Ig-like" evidence="1">
    <location>
        <begin position="26"/>
        <end position="87"/>
    </location>
</feature>
<evidence type="ECO:0000313" key="2">
    <source>
        <dbReference type="EMBL" id="MBD0825202.1"/>
    </source>
</evidence>
<evidence type="ECO:0000259" key="1">
    <source>
        <dbReference type="PROSITE" id="PS50835"/>
    </source>
</evidence>
<gene>
    <name evidence="2" type="ORF">ICJ85_14370</name>
</gene>
<dbReference type="RefSeq" id="WP_188224494.1">
    <property type="nucleotide sequence ID" value="NZ_JACVXD010000011.1"/>
</dbReference>
<accession>A0A8J6PZL5</accession>
<keyword evidence="3" id="KW-1185">Reference proteome</keyword>
<evidence type="ECO:0000313" key="3">
    <source>
        <dbReference type="Proteomes" id="UP000621516"/>
    </source>
</evidence>
<name>A0A8J6PZL5_9FLAO</name>
<comment type="caution">
    <text evidence="2">The sequence shown here is derived from an EMBL/GenBank/DDBJ whole genome shotgun (WGS) entry which is preliminary data.</text>
</comment>
<dbReference type="SUPFAM" id="SSF101874">
    <property type="entry name" value="YceI-like"/>
    <property type="match status" value="1"/>
</dbReference>
<reference evidence="2 3" key="1">
    <citation type="journal article" date="2018" name="J. Microbiol.">
        <title>Aestuariibaculum marinum sp. nov., a marine bacterium isolated from seawater in South Korea.</title>
        <authorList>
            <person name="Choi J."/>
            <person name="Lee D."/>
            <person name="Jang J.H."/>
            <person name="Cha S."/>
            <person name="Seo T."/>
        </authorList>
    </citation>
    <scope>NUCLEOTIDE SEQUENCE [LARGE SCALE GENOMIC DNA]</scope>
    <source>
        <strain evidence="2 3">IP7</strain>
    </source>
</reference>
<dbReference type="Proteomes" id="UP000621516">
    <property type="component" value="Unassembled WGS sequence"/>
</dbReference>
<dbReference type="PROSITE" id="PS50835">
    <property type="entry name" value="IG_LIKE"/>
    <property type="match status" value="1"/>
</dbReference>
<dbReference type="InterPro" id="IPR007372">
    <property type="entry name" value="Lipid/polyisoprenoid-bd_YceI"/>
</dbReference>
<protein>
    <submittedName>
        <fullName evidence="2">YceI family protein</fullName>
    </submittedName>
</protein>
<dbReference type="Gene3D" id="2.40.128.110">
    <property type="entry name" value="Lipid/polyisoprenoid-binding, YceI-like"/>
    <property type="match status" value="1"/>
</dbReference>
<dbReference type="Pfam" id="PF04264">
    <property type="entry name" value="YceI"/>
    <property type="match status" value="1"/>
</dbReference>
<proteinExistence type="predicted"/>
<dbReference type="EMBL" id="JACVXD010000011">
    <property type="protein sequence ID" value="MBD0825202.1"/>
    <property type="molecule type" value="Genomic_DNA"/>
</dbReference>
<organism evidence="2 3">
    <name type="scientific">Aestuariibaculum marinum</name>
    <dbReference type="NCBI Taxonomy" id="2683592"/>
    <lineage>
        <taxon>Bacteria</taxon>
        <taxon>Pseudomonadati</taxon>
        <taxon>Bacteroidota</taxon>
        <taxon>Flavobacteriia</taxon>
        <taxon>Flavobacteriales</taxon>
        <taxon>Flavobacteriaceae</taxon>
    </lineage>
</organism>